<keyword evidence="14" id="KW-0472">Membrane</keyword>
<feature type="domain" description="Farnesoic acid O-methyl transferase" evidence="17">
    <location>
        <begin position="1414"/>
        <end position="1558"/>
    </location>
</feature>
<dbReference type="InterPro" id="IPR010347">
    <property type="entry name" value="Tdp1"/>
</dbReference>
<evidence type="ECO:0000256" key="6">
    <source>
        <dbReference type="ARBA" id="ARBA00022839"/>
    </source>
</evidence>
<dbReference type="SUPFAM" id="SSF63712">
    <property type="entry name" value="Nicotinic receptor ligand binding domain-like"/>
    <property type="match status" value="1"/>
</dbReference>
<evidence type="ECO:0000256" key="11">
    <source>
        <dbReference type="PIRSR" id="PIRSR610347-2"/>
    </source>
</evidence>
<feature type="compositionally biased region" description="Low complexity" evidence="13">
    <location>
        <begin position="446"/>
        <end position="461"/>
    </location>
</feature>
<keyword evidence="14" id="KW-0812">Transmembrane</keyword>
<evidence type="ECO:0000256" key="12">
    <source>
        <dbReference type="PIRSR" id="PIRSR610347-3"/>
    </source>
</evidence>
<keyword evidence="19" id="KW-1185">Reference proteome</keyword>
<organism evidence="18 19">
    <name type="scientific">Anopheles dirus</name>
    <dbReference type="NCBI Taxonomy" id="7168"/>
    <lineage>
        <taxon>Eukaryota</taxon>
        <taxon>Metazoa</taxon>
        <taxon>Ecdysozoa</taxon>
        <taxon>Arthropoda</taxon>
        <taxon>Hexapoda</taxon>
        <taxon>Insecta</taxon>
        <taxon>Pterygota</taxon>
        <taxon>Neoptera</taxon>
        <taxon>Endopterygota</taxon>
        <taxon>Diptera</taxon>
        <taxon>Nematocera</taxon>
        <taxon>Culicoidea</taxon>
        <taxon>Culicidae</taxon>
        <taxon>Anophelinae</taxon>
        <taxon>Anopheles</taxon>
    </lineage>
</organism>
<feature type="active site" evidence="9">
    <location>
        <position position="264"/>
    </location>
</feature>
<reference evidence="18" key="2">
    <citation type="submission" date="2020-05" db="UniProtKB">
        <authorList>
            <consortium name="EnsemblMetazoa"/>
        </authorList>
    </citation>
    <scope>IDENTIFICATION</scope>
    <source>
        <strain evidence="18">WRAIR2</strain>
    </source>
</reference>
<feature type="region of interest" description="Disordered" evidence="13">
    <location>
        <begin position="44"/>
        <end position="104"/>
    </location>
</feature>
<dbReference type="EC" id="3.1.-.-" evidence="9"/>
<dbReference type="Pfam" id="PF02931">
    <property type="entry name" value="Neur_chan_LBD"/>
    <property type="match status" value="1"/>
</dbReference>
<evidence type="ECO:0000256" key="3">
    <source>
        <dbReference type="ARBA" id="ARBA00022722"/>
    </source>
</evidence>
<dbReference type="Gene3D" id="2.70.170.10">
    <property type="entry name" value="Neurotransmitter-gated ion-channel ligand-binding domain"/>
    <property type="match status" value="1"/>
</dbReference>
<dbReference type="Gene3D" id="3.90.320.10">
    <property type="match status" value="1"/>
</dbReference>
<keyword evidence="8" id="KW-0539">Nucleus</keyword>
<protein>
    <recommendedName>
        <fullName evidence="9">Mitochondrial genome maintenance exonuclease 1</fullName>
        <ecNumber evidence="9">3.1.-.-</ecNumber>
    </recommendedName>
</protein>
<dbReference type="Gene3D" id="3.30.870.10">
    <property type="entry name" value="Endonuclease Chain A"/>
    <property type="match status" value="4"/>
</dbReference>
<dbReference type="GO" id="GO:0016020">
    <property type="term" value="C:membrane"/>
    <property type="evidence" value="ECO:0007669"/>
    <property type="project" value="InterPro"/>
</dbReference>
<evidence type="ECO:0000256" key="7">
    <source>
        <dbReference type="ARBA" id="ARBA00023204"/>
    </source>
</evidence>
<dbReference type="FunFam" id="3.30.870.10:FF:000051">
    <property type="entry name" value="Probable tyrosyl-DNA phosphodiesterase"/>
    <property type="match status" value="1"/>
</dbReference>
<evidence type="ECO:0000256" key="1">
    <source>
        <dbReference type="ARBA" id="ARBA00004123"/>
    </source>
</evidence>
<evidence type="ECO:0000256" key="13">
    <source>
        <dbReference type="SAM" id="MobiDB-lite"/>
    </source>
</evidence>
<keyword evidence="6 9" id="KW-0269">Exonuclease</keyword>
<dbReference type="Pfam" id="PF10283">
    <property type="entry name" value="zf-CCHH"/>
    <property type="match status" value="1"/>
</dbReference>
<evidence type="ECO:0000313" key="19">
    <source>
        <dbReference type="Proteomes" id="UP000075884"/>
    </source>
</evidence>
<comment type="similarity">
    <text evidence="2">Belongs to the tyrosyl-DNA phosphodiesterase family.</text>
</comment>
<dbReference type="GO" id="GO:0003690">
    <property type="term" value="F:double-stranded DNA binding"/>
    <property type="evidence" value="ECO:0007669"/>
    <property type="project" value="TreeGrafter"/>
</dbReference>
<comment type="similarity">
    <text evidence="9">Belongs to the MGME1 family.</text>
</comment>
<feature type="site" description="Interaction with DNA" evidence="12">
    <location>
        <position position="890"/>
    </location>
</feature>
<dbReference type="EnsemblMetazoa" id="ADIR000396-RA">
    <property type="protein sequence ID" value="ADIR000396-PA"/>
    <property type="gene ID" value="ADIR000396"/>
</dbReference>
<evidence type="ECO:0000256" key="2">
    <source>
        <dbReference type="ARBA" id="ARBA00010205"/>
    </source>
</evidence>
<evidence type="ECO:0000259" key="15">
    <source>
        <dbReference type="Pfam" id="PF02931"/>
    </source>
</evidence>
<evidence type="ECO:0000313" key="18">
    <source>
        <dbReference type="EnsemblMetazoa" id="ADIR000396-PA"/>
    </source>
</evidence>
<feature type="domain" description="Neurotransmitter-gated ion-channel ligand-binding" evidence="15">
    <location>
        <begin position="1617"/>
        <end position="1778"/>
    </location>
</feature>
<feature type="region of interest" description="Disordered" evidence="13">
    <location>
        <begin position="477"/>
        <end position="507"/>
    </location>
</feature>
<feature type="transmembrane region" description="Helical" evidence="14">
    <location>
        <begin position="1838"/>
        <end position="1862"/>
    </location>
</feature>
<feature type="domain" description="PBZ-type" evidence="16">
    <location>
        <begin position="352"/>
        <end position="375"/>
    </location>
</feature>
<keyword evidence="7" id="KW-0234">DNA repair</keyword>
<dbReference type="PANTHER" id="PTHR12415">
    <property type="entry name" value="TYROSYL-DNA PHOSPHODIESTERASE 1"/>
    <property type="match status" value="1"/>
</dbReference>
<feature type="active site" evidence="9">
    <location>
        <position position="251"/>
    </location>
</feature>
<keyword evidence="4" id="KW-0227">DNA damage</keyword>
<reference evidence="19" key="1">
    <citation type="submission" date="2013-03" db="EMBL/GenBank/DDBJ databases">
        <title>The Genome Sequence of Anopheles dirus WRAIR2.</title>
        <authorList>
            <consortium name="The Broad Institute Genomics Platform"/>
            <person name="Neafsey D.E."/>
            <person name="Walton C."/>
            <person name="Walker B."/>
            <person name="Young S.K."/>
            <person name="Zeng Q."/>
            <person name="Gargeya S."/>
            <person name="Fitzgerald M."/>
            <person name="Haas B."/>
            <person name="Abouelleil A."/>
            <person name="Allen A.W."/>
            <person name="Alvarado L."/>
            <person name="Arachchi H.M."/>
            <person name="Berlin A.M."/>
            <person name="Chapman S.B."/>
            <person name="Gainer-Dewar J."/>
            <person name="Goldberg J."/>
            <person name="Griggs A."/>
            <person name="Gujja S."/>
            <person name="Hansen M."/>
            <person name="Howarth C."/>
            <person name="Imamovic A."/>
            <person name="Ireland A."/>
            <person name="Larimer J."/>
            <person name="McCowan C."/>
            <person name="Murphy C."/>
            <person name="Pearson M."/>
            <person name="Poon T.W."/>
            <person name="Priest M."/>
            <person name="Roberts A."/>
            <person name="Saif S."/>
            <person name="Shea T."/>
            <person name="Sisk P."/>
            <person name="Sykes S."/>
            <person name="Wortman J."/>
            <person name="Nusbaum C."/>
            <person name="Birren B."/>
        </authorList>
    </citation>
    <scope>NUCLEOTIDE SEQUENCE [LARGE SCALE GENOMIC DNA]</scope>
    <source>
        <strain evidence="19">WRAIR2</strain>
    </source>
</reference>
<feature type="binding site" evidence="11">
    <location>
        <position position="869"/>
    </location>
    <ligand>
        <name>substrate</name>
    </ligand>
</feature>
<feature type="active site" evidence="9">
    <location>
        <position position="266"/>
    </location>
</feature>
<feature type="active site" description="Proton donor/acceptor" evidence="10">
    <location>
        <position position="867"/>
    </location>
</feature>
<name>A0A182MYE1_9DIPT</name>
<dbReference type="Pfam" id="PF06087">
    <property type="entry name" value="Tyr-DNA_phospho"/>
    <property type="match status" value="2"/>
</dbReference>
<feature type="transmembrane region" description="Helical" evidence="14">
    <location>
        <begin position="1784"/>
        <end position="1802"/>
    </location>
</feature>
<dbReference type="InterPro" id="IPR019406">
    <property type="entry name" value="APLF_PBZ"/>
</dbReference>
<accession>A0A182MYE1</accession>
<dbReference type="GO" id="GO:0008297">
    <property type="term" value="F:single-stranded DNA exodeoxyribonuclease activity"/>
    <property type="evidence" value="ECO:0007669"/>
    <property type="project" value="UniProtKB-UniRule"/>
</dbReference>
<dbReference type="InterPro" id="IPR036734">
    <property type="entry name" value="Neur_chan_lig-bd_sf"/>
</dbReference>
<keyword evidence="5 9" id="KW-0378">Hydrolase</keyword>
<feature type="compositionally biased region" description="Basic and acidic residues" evidence="13">
    <location>
        <begin position="83"/>
        <end position="94"/>
    </location>
</feature>
<keyword evidence="3 9" id="KW-0540">Nuclease</keyword>
<evidence type="ECO:0000259" key="17">
    <source>
        <dbReference type="Pfam" id="PF12248"/>
    </source>
</evidence>
<evidence type="ECO:0000256" key="9">
    <source>
        <dbReference type="HAMAP-Rule" id="MF_03030"/>
    </source>
</evidence>
<dbReference type="GO" id="GO:0005739">
    <property type="term" value="C:mitochondrion"/>
    <property type="evidence" value="ECO:0007669"/>
    <property type="project" value="UniProtKB-SubCell"/>
</dbReference>
<dbReference type="GO" id="GO:0005634">
    <property type="term" value="C:nucleus"/>
    <property type="evidence" value="ECO:0007669"/>
    <property type="project" value="UniProtKB-SubCell"/>
</dbReference>
<evidence type="ECO:0000256" key="5">
    <source>
        <dbReference type="ARBA" id="ARBA00022801"/>
    </source>
</evidence>
<feature type="transmembrane region" description="Helical" evidence="14">
    <location>
        <begin position="1809"/>
        <end position="1832"/>
    </location>
</feature>
<feature type="binding site" evidence="11">
    <location>
        <position position="640"/>
    </location>
    <ligand>
        <name>substrate</name>
    </ligand>
</feature>
<evidence type="ECO:0000259" key="16">
    <source>
        <dbReference type="Pfam" id="PF10283"/>
    </source>
</evidence>
<dbReference type="PANTHER" id="PTHR12415:SF0">
    <property type="entry name" value="TYROSYL-DNA PHOSPHODIESTERASE 1"/>
    <property type="match status" value="1"/>
</dbReference>
<keyword evidence="14" id="KW-1133">Transmembrane helix</keyword>
<dbReference type="HAMAP" id="MF_03030">
    <property type="entry name" value="MGME1"/>
    <property type="match status" value="1"/>
</dbReference>
<dbReference type="InterPro" id="IPR006202">
    <property type="entry name" value="Neur_chan_lig-bd"/>
</dbReference>
<feature type="compositionally biased region" description="Polar residues" evidence="13">
    <location>
        <begin position="949"/>
        <end position="961"/>
    </location>
</feature>
<feature type="region of interest" description="Disordered" evidence="13">
    <location>
        <begin position="419"/>
        <end position="463"/>
    </location>
</feature>
<comment type="function">
    <text evidence="9">Metal-dependent single-stranded DNA (ssDNA) exonuclease involved in mitochondrial genome maintenance.</text>
</comment>
<feature type="compositionally biased region" description="Polar residues" evidence="13">
    <location>
        <begin position="52"/>
        <end position="82"/>
    </location>
</feature>
<evidence type="ECO:0000256" key="14">
    <source>
        <dbReference type="SAM" id="Phobius"/>
    </source>
</evidence>
<dbReference type="CDD" id="cd18989">
    <property type="entry name" value="LGIC_ECD_cation"/>
    <property type="match status" value="1"/>
</dbReference>
<feature type="compositionally biased region" description="Polar residues" evidence="13">
    <location>
        <begin position="430"/>
        <end position="443"/>
    </location>
</feature>
<dbReference type="VEuPathDB" id="VectorBase:ADIR000396"/>
<dbReference type="InterPro" id="IPR011604">
    <property type="entry name" value="PDDEXK-like_dom_sf"/>
</dbReference>
<dbReference type="GO" id="GO:0003697">
    <property type="term" value="F:single-stranded DNA binding"/>
    <property type="evidence" value="ECO:0007669"/>
    <property type="project" value="TreeGrafter"/>
</dbReference>
<keyword evidence="9" id="KW-0496">Mitochondrion</keyword>
<sequence>MLKLITARVFSTAVKGANIKLSKADVIKRLNYENKALFGAVVKPAKKKRKATTQNEPTPQTPGVETEYSSEMYWQSRNVSRMTESKATGEKAEDSSPAPAELPTPFSEQELHSITKFPLLPSGDGIFERNWIRHEQHESDRYESPSVNRVLAATMPETSRQALLRWKTSKIAELGEEGFQQLQKEIFARGSTLHSTLETWLSGSDPTEAVIDRTGMLWKSIHGALEHVERPAKIVEQKLYHPYLHYNGVVDCVTSIRGEYHVIEWKTSDNAKATVAATYDAPIQLCAYLGALQANDELRDSRVRNGAIFVAYTSGKPADVHMLNGAEVRRHWKLWLNRLQEYWTRYRDAPTKECQYGGDCYRVNPVHFREFSHPHIEKLLAKAASISLVEIPDNVKVNKSVFTEQLKIVSSLFPHLSCDSKNPEKKTKTEQPQMQQVPSTSALPGSASVPKSEPKPSSSSALENKKAIESLFAERRAKMQAAAPPANQPAPVVPQKAATTTTESTGVSLKQAIPRDINAYFPVVAPRGRMAQKLAAAAPYNYFLTTITDSKPTHTEPLSLTFQELLDVSLGELECSVQMNFMVDIGWLLAHYFFAGYENVPLLILYGDETPELRMVSKKKPNVTAVKVDIKTPFGVHHTKMGLYGYRDGSMRVVISTANLYEDDWHNRTQGLWVSPRLPVVPEGSDTTYGESRTDFRASLLAYLDAYKLPHLYPWLTRIRKTDFSDVRVFLVASVPGGHVNTPKGPLWGHPRLGHLLAQHAAPIDDSCPLVAQSSSIGSLGPSPESWVLGEIMASFRRDSAPVGIRRLPGFRMIYPSFSNVRQSHDGMLGGGCLPYGKSTHVKQEWLKAYLHQWSSRTRHRNKAMPHIKTYCRWSHRGLYWFLLTSANLSKSAWGVYNKTGRFEKPLRINSYEAGVLFLPKIMLIVAPVRTPTMMQTPEQETAAELSTPVATEQKSPASATDTDVEKLFHPVIAPRGKMAEKLAAAAPYHFFLTTIADSEPTHTEPLSITFQELLDPSLGELECSVQMTYLCDPSWVLYHYGIAGYATVPLLLLHGSDLADLCTITQTIPNVTVLKIDTRLDSDFGVHHTKMGLYGYRDGSMRVVISTANLAPYEWLNITQGMWVSPTLPAVPEESNATYGDSVTGFRRSLLAYLDTYELPQLQPWITRIQKTDFTDVKVFFVASVPGEQVNPRVGPMWGHPRLGFLLSLHAAPIYDTCPLVAQSSSVGSFGPRPKSWLLGEFMNSFGKHAGYSTYVYRPPGFCLIYNSYSNVCQGHDFSGGGWYAEEVHTRQQWLNSYLYHWRSHARHRNKAMPHIKTYCRWSDRGLYWFLLTSANCSKSAWGVTRYGKSFRINNYEAGVLFMPNVMMSHVRARIVLGGVLLLALAIECHADTRYNVSFDELHKCKQHNAINGYNYRAFFKLHELQHHNATDPDLLVDLLVYVMAARDGHIYFSENNKTSTSGVEIVLGGGSNTFSQIRYGQKGPPLRTKSSPGLLSPIDPLPLRVRIDTGGQIQLFAGNLTDEPYMETRLPKRVELSYVSFTTWGTALAKWFYDCPLPTNGTDEAPTIDGNELEQEFDGKQRLRDRFLAARRLNDPPANFTGVNVSHLYVQGFVFDQATNLVELSGVLRFSWTDPRYRWNASEYDQTVMLADVCHLVWTPNFESASLFSGAFTLCYITMDGTVVAEIDEFSWVNFCTLADSYRWPYDTNNCQLRLVAAGHERNVPIRLAKSEVEFETDFEQSEWSLKSIVKHEYELTNTPYGLLPALELHIAMDRKSDIHSISIYPSYFVANLLISISFLADGRSRLLLNSLGLIVLLNSFLSLSVIVPRSGVPKIYNFFQCSLVFYTISSILFAIELWLKRTRAAIPTGSWIGRLINFPALRTAFAMDQRGNYNTLDQKNVRWEEVTCMLNRIMMLVVTIVFVVGFVKP</sequence>
<dbReference type="GO" id="GO:0043504">
    <property type="term" value="P:mitochondrial DNA repair"/>
    <property type="evidence" value="ECO:0007669"/>
    <property type="project" value="UniProtKB-UniRule"/>
</dbReference>
<comment type="subcellular location">
    <subcellularLocation>
        <location evidence="9">Mitochondrion</location>
    </subcellularLocation>
    <subcellularLocation>
        <location evidence="1">Nucleus</location>
    </subcellularLocation>
</comment>
<dbReference type="GO" id="GO:0005230">
    <property type="term" value="F:extracellular ligand-gated monoatomic ion channel activity"/>
    <property type="evidence" value="ECO:0007669"/>
    <property type="project" value="InterPro"/>
</dbReference>
<dbReference type="SUPFAM" id="SSF56024">
    <property type="entry name" value="Phospholipase D/nuclease"/>
    <property type="match status" value="4"/>
</dbReference>
<evidence type="ECO:0000256" key="4">
    <source>
        <dbReference type="ARBA" id="ARBA00022763"/>
    </source>
</evidence>
<feature type="region of interest" description="Disordered" evidence="13">
    <location>
        <begin position="937"/>
        <end position="961"/>
    </location>
</feature>
<evidence type="ECO:0000256" key="10">
    <source>
        <dbReference type="PIRSR" id="PIRSR610347-1"/>
    </source>
</evidence>
<dbReference type="Proteomes" id="UP000075884">
    <property type="component" value="Unassembled WGS sequence"/>
</dbReference>
<dbReference type="GO" id="GO:0017005">
    <property type="term" value="F:3'-tyrosyl-DNA phosphodiesterase activity"/>
    <property type="evidence" value="ECO:0007669"/>
    <property type="project" value="TreeGrafter"/>
</dbReference>
<dbReference type="InterPro" id="IPR022041">
    <property type="entry name" value="Methyltransf_FA"/>
</dbReference>
<dbReference type="CDD" id="cd09193">
    <property type="entry name" value="PLDc_mTdp1_1"/>
    <property type="match status" value="1"/>
</dbReference>
<proteinExistence type="inferred from homology"/>
<dbReference type="STRING" id="7168.A0A182MYE1"/>
<feature type="transmembrane region" description="Helical" evidence="14">
    <location>
        <begin position="1912"/>
        <end position="1930"/>
    </location>
</feature>
<evidence type="ECO:0000256" key="8">
    <source>
        <dbReference type="ARBA" id="ARBA00023242"/>
    </source>
</evidence>
<feature type="active site" description="Nucleophile" evidence="10">
    <location>
        <position position="638"/>
    </location>
</feature>
<dbReference type="Pfam" id="PF12248">
    <property type="entry name" value="Methyltransf_FA"/>
    <property type="match status" value="1"/>
</dbReference>